<dbReference type="EMBL" id="BNJK01000001">
    <property type="protein sequence ID" value="GHO91514.1"/>
    <property type="molecule type" value="Genomic_DNA"/>
</dbReference>
<comment type="caution">
    <text evidence="1">The sequence shown here is derived from an EMBL/GenBank/DDBJ whole genome shotgun (WGS) entry which is preliminary data.</text>
</comment>
<keyword evidence="2" id="KW-1185">Reference proteome</keyword>
<reference evidence="1" key="1">
    <citation type="submission" date="2020-10" db="EMBL/GenBank/DDBJ databases">
        <title>Taxonomic study of unclassified bacteria belonging to the class Ktedonobacteria.</title>
        <authorList>
            <person name="Yabe S."/>
            <person name="Wang C.M."/>
            <person name="Zheng Y."/>
            <person name="Sakai Y."/>
            <person name="Cavaletti L."/>
            <person name="Monciardini P."/>
            <person name="Donadio S."/>
        </authorList>
    </citation>
    <scope>NUCLEOTIDE SEQUENCE</scope>
    <source>
        <strain evidence="1">ID150040</strain>
    </source>
</reference>
<protein>
    <submittedName>
        <fullName evidence="1">Uncharacterized protein</fullName>
    </submittedName>
</protein>
<proteinExistence type="predicted"/>
<evidence type="ECO:0000313" key="1">
    <source>
        <dbReference type="EMBL" id="GHO91514.1"/>
    </source>
</evidence>
<name>A0A8J3I9T2_9CHLR</name>
<dbReference type="Proteomes" id="UP000597444">
    <property type="component" value="Unassembled WGS sequence"/>
</dbReference>
<dbReference type="AlphaFoldDB" id="A0A8J3I9T2"/>
<evidence type="ECO:0000313" key="2">
    <source>
        <dbReference type="Proteomes" id="UP000597444"/>
    </source>
</evidence>
<gene>
    <name evidence="1" type="ORF">KSF_015620</name>
</gene>
<organism evidence="1 2">
    <name type="scientific">Reticulibacter mediterranei</name>
    <dbReference type="NCBI Taxonomy" id="2778369"/>
    <lineage>
        <taxon>Bacteria</taxon>
        <taxon>Bacillati</taxon>
        <taxon>Chloroflexota</taxon>
        <taxon>Ktedonobacteria</taxon>
        <taxon>Ktedonobacterales</taxon>
        <taxon>Reticulibacteraceae</taxon>
        <taxon>Reticulibacter</taxon>
    </lineage>
</organism>
<sequence>MLSVVLADKCGLSWAQEQVERYHYLHTPVDPRCNPVALLVTLFEERVGCFIFGRPEATRVNGWYVMCNQKSIPLAAFLSN</sequence>
<accession>A0A8J3I9T2</accession>